<proteinExistence type="predicted"/>
<sequence length="94" mass="10177">MAQCGTQIVIMLCSKDDAGVLIPETTYEATVGISGYFSQNVKLNIGENIIIVYSADENASITATIKRKSDDIKDKLENGVYIPWGNSCISNSIN</sequence>
<comment type="caution">
    <text evidence="1">The sequence shown here is derived from an EMBL/GenBank/DDBJ whole genome shotgun (WGS) entry which is preliminary data.</text>
</comment>
<protein>
    <submittedName>
        <fullName evidence="1">Uncharacterized protein</fullName>
    </submittedName>
</protein>
<reference evidence="1" key="1">
    <citation type="submission" date="2019-08" db="EMBL/GenBank/DDBJ databases">
        <authorList>
            <person name="Kucharzyk K."/>
            <person name="Murdoch R.W."/>
            <person name="Higgins S."/>
            <person name="Loffler F."/>
        </authorList>
    </citation>
    <scope>NUCLEOTIDE SEQUENCE</scope>
</reference>
<name>A0A645HBC7_9ZZZZ</name>
<accession>A0A645HBC7</accession>
<evidence type="ECO:0000313" key="1">
    <source>
        <dbReference type="EMBL" id="MPN35672.1"/>
    </source>
</evidence>
<gene>
    <name evidence="1" type="ORF">SDC9_183170</name>
</gene>
<organism evidence="1">
    <name type="scientific">bioreactor metagenome</name>
    <dbReference type="NCBI Taxonomy" id="1076179"/>
    <lineage>
        <taxon>unclassified sequences</taxon>
        <taxon>metagenomes</taxon>
        <taxon>ecological metagenomes</taxon>
    </lineage>
</organism>
<dbReference type="AlphaFoldDB" id="A0A645HBC7"/>
<dbReference type="EMBL" id="VSSQ01089416">
    <property type="protein sequence ID" value="MPN35672.1"/>
    <property type="molecule type" value="Genomic_DNA"/>
</dbReference>